<dbReference type="RefSeq" id="WP_266061212.1">
    <property type="nucleotide sequence ID" value="NZ_JAPKFM010000006.1"/>
</dbReference>
<keyword evidence="5" id="KW-1185">Reference proteome</keyword>
<feature type="domain" description="HTH iclR-type" evidence="3">
    <location>
        <begin position="11"/>
        <end position="73"/>
    </location>
</feature>
<dbReference type="InterPro" id="IPR029016">
    <property type="entry name" value="GAF-like_dom_sf"/>
</dbReference>
<reference evidence="4" key="1">
    <citation type="submission" date="2022-10" db="EMBL/GenBank/DDBJ databases">
        <title>WGS of marine actinomycetes from Thailand.</title>
        <authorList>
            <person name="Thawai C."/>
        </authorList>
    </citation>
    <scope>NUCLEOTIDE SEQUENCE</scope>
    <source>
        <strain evidence="4">SW21</strain>
    </source>
</reference>
<dbReference type="InterPro" id="IPR005471">
    <property type="entry name" value="Tscrpt_reg_IclR_N"/>
</dbReference>
<evidence type="ECO:0000256" key="2">
    <source>
        <dbReference type="ARBA" id="ARBA00023163"/>
    </source>
</evidence>
<name>A0A9X3I3W3_9ACTN</name>
<dbReference type="PROSITE" id="PS51077">
    <property type="entry name" value="HTH_ICLR"/>
    <property type="match status" value="1"/>
</dbReference>
<keyword evidence="2" id="KW-0804">Transcription</keyword>
<dbReference type="SUPFAM" id="SSF55781">
    <property type="entry name" value="GAF domain-like"/>
    <property type="match status" value="1"/>
</dbReference>
<sequence length="227" mass="23726">MSPAFGGDSSSRSVINALRLIEEVADLGPGVTAAELSRNLGLSKSATYRLVNLLSQEEYLVRTPDLGGFALGAKIDALIGIASQQSVPDRLREVIDEVRSGVRFGVHLFGVQSPGTMRARLALLDIDPDYPLSDPARLLHEPSASAAGRLMEAVGSGHPSAAPDHASQIGSFVPNFGCLAVPVWDRTGQLIAALAIAAPAKHIEHPDGLLRVLSGPARSVAAIMVGE</sequence>
<gene>
    <name evidence="4" type="ORF">OSB52_08220</name>
</gene>
<dbReference type="PANTHER" id="PTHR30136">
    <property type="entry name" value="HELIX-TURN-HELIX TRANSCRIPTIONAL REGULATOR, ICLR FAMILY"/>
    <property type="match status" value="1"/>
</dbReference>
<dbReference type="EMBL" id="JAPKFM010000006">
    <property type="protein sequence ID" value="MCX2964078.1"/>
    <property type="molecule type" value="Genomic_DNA"/>
</dbReference>
<evidence type="ECO:0000256" key="1">
    <source>
        <dbReference type="ARBA" id="ARBA00023015"/>
    </source>
</evidence>
<proteinExistence type="predicted"/>
<evidence type="ECO:0000259" key="3">
    <source>
        <dbReference type="PROSITE" id="PS51077"/>
    </source>
</evidence>
<dbReference type="GO" id="GO:0003677">
    <property type="term" value="F:DNA binding"/>
    <property type="evidence" value="ECO:0007669"/>
    <property type="project" value="InterPro"/>
</dbReference>
<evidence type="ECO:0000313" key="5">
    <source>
        <dbReference type="Proteomes" id="UP001143347"/>
    </source>
</evidence>
<dbReference type="Gene3D" id="3.30.450.40">
    <property type="match status" value="1"/>
</dbReference>
<accession>A0A9X3I3W3</accession>
<evidence type="ECO:0000313" key="4">
    <source>
        <dbReference type="EMBL" id="MCX2964078.1"/>
    </source>
</evidence>
<organism evidence="4 5">
    <name type="scientific">Gordonia aquimaris</name>
    <dbReference type="NCBI Taxonomy" id="2984863"/>
    <lineage>
        <taxon>Bacteria</taxon>
        <taxon>Bacillati</taxon>
        <taxon>Actinomycetota</taxon>
        <taxon>Actinomycetes</taxon>
        <taxon>Mycobacteriales</taxon>
        <taxon>Gordoniaceae</taxon>
        <taxon>Gordonia</taxon>
    </lineage>
</organism>
<dbReference type="GO" id="GO:0003700">
    <property type="term" value="F:DNA-binding transcription factor activity"/>
    <property type="evidence" value="ECO:0007669"/>
    <property type="project" value="TreeGrafter"/>
</dbReference>
<dbReference type="InterPro" id="IPR036390">
    <property type="entry name" value="WH_DNA-bd_sf"/>
</dbReference>
<protein>
    <submittedName>
        <fullName evidence="4">Helix-turn-helix domain-containing protein</fullName>
    </submittedName>
</protein>
<dbReference type="AlphaFoldDB" id="A0A9X3I3W3"/>
<dbReference type="Gene3D" id="1.10.10.10">
    <property type="entry name" value="Winged helix-like DNA-binding domain superfamily/Winged helix DNA-binding domain"/>
    <property type="match status" value="1"/>
</dbReference>
<dbReference type="SUPFAM" id="SSF46785">
    <property type="entry name" value="Winged helix' DNA-binding domain"/>
    <property type="match status" value="1"/>
</dbReference>
<comment type="caution">
    <text evidence="4">The sequence shown here is derived from an EMBL/GenBank/DDBJ whole genome shotgun (WGS) entry which is preliminary data.</text>
</comment>
<dbReference type="InterPro" id="IPR050707">
    <property type="entry name" value="HTH_MetabolicPath_Reg"/>
</dbReference>
<dbReference type="GO" id="GO:0045892">
    <property type="term" value="P:negative regulation of DNA-templated transcription"/>
    <property type="evidence" value="ECO:0007669"/>
    <property type="project" value="TreeGrafter"/>
</dbReference>
<dbReference type="InterPro" id="IPR036388">
    <property type="entry name" value="WH-like_DNA-bd_sf"/>
</dbReference>
<dbReference type="SMART" id="SM00346">
    <property type="entry name" value="HTH_ICLR"/>
    <property type="match status" value="1"/>
</dbReference>
<dbReference type="PANTHER" id="PTHR30136:SF24">
    <property type="entry name" value="HTH-TYPE TRANSCRIPTIONAL REPRESSOR ALLR"/>
    <property type="match status" value="1"/>
</dbReference>
<dbReference type="Pfam" id="PF09339">
    <property type="entry name" value="HTH_IclR"/>
    <property type="match status" value="1"/>
</dbReference>
<dbReference type="Proteomes" id="UP001143347">
    <property type="component" value="Unassembled WGS sequence"/>
</dbReference>
<keyword evidence="1" id="KW-0805">Transcription regulation</keyword>